<proteinExistence type="predicted"/>
<keyword evidence="2" id="KW-0677">Repeat</keyword>
<evidence type="ECO:0000256" key="3">
    <source>
        <dbReference type="PROSITE-ProRule" id="PRU00221"/>
    </source>
</evidence>
<dbReference type="Gene3D" id="2.130.10.10">
    <property type="entry name" value="YVTN repeat-like/Quinoprotein amine dehydrogenase"/>
    <property type="match status" value="1"/>
</dbReference>
<name>A0A9P8RJN2_9PEZI</name>
<dbReference type="InterPro" id="IPR019775">
    <property type="entry name" value="WD40_repeat_CS"/>
</dbReference>
<feature type="repeat" description="WD" evidence="3">
    <location>
        <begin position="21"/>
        <end position="62"/>
    </location>
</feature>
<dbReference type="RefSeq" id="XP_045953803.1">
    <property type="nucleotide sequence ID" value="XM_046105592.1"/>
</dbReference>
<dbReference type="InterPro" id="IPR001680">
    <property type="entry name" value="WD40_rpt"/>
</dbReference>
<evidence type="ECO:0000256" key="1">
    <source>
        <dbReference type="ARBA" id="ARBA00022574"/>
    </source>
</evidence>
<dbReference type="GeneID" id="70134483"/>
<dbReference type="PRINTS" id="PR00320">
    <property type="entry name" value="GPROTEINBRPT"/>
</dbReference>
<keyword evidence="5" id="KW-1185">Reference proteome</keyword>
<dbReference type="PROSITE" id="PS00678">
    <property type="entry name" value="WD_REPEATS_1"/>
    <property type="match status" value="1"/>
</dbReference>
<dbReference type="Pfam" id="PF00400">
    <property type="entry name" value="WD40"/>
    <property type="match status" value="3"/>
</dbReference>
<protein>
    <submittedName>
        <fullName evidence="4">WD40-repeat-containing domain protein</fullName>
    </submittedName>
</protein>
<reference evidence="4" key="1">
    <citation type="journal article" date="2021" name="Nat. Commun.">
        <title>Genetic determinants of endophytism in the Arabidopsis root mycobiome.</title>
        <authorList>
            <person name="Mesny F."/>
            <person name="Miyauchi S."/>
            <person name="Thiergart T."/>
            <person name="Pickel B."/>
            <person name="Atanasova L."/>
            <person name="Karlsson M."/>
            <person name="Huettel B."/>
            <person name="Barry K.W."/>
            <person name="Haridas S."/>
            <person name="Chen C."/>
            <person name="Bauer D."/>
            <person name="Andreopoulos W."/>
            <person name="Pangilinan J."/>
            <person name="LaButti K."/>
            <person name="Riley R."/>
            <person name="Lipzen A."/>
            <person name="Clum A."/>
            <person name="Drula E."/>
            <person name="Henrissat B."/>
            <person name="Kohler A."/>
            <person name="Grigoriev I.V."/>
            <person name="Martin F.M."/>
            <person name="Hacquard S."/>
        </authorList>
    </citation>
    <scope>NUCLEOTIDE SEQUENCE</scope>
    <source>
        <strain evidence="4">MPI-SDFR-AT-0073</strain>
    </source>
</reference>
<dbReference type="EMBL" id="JAGPXC010000009">
    <property type="protein sequence ID" value="KAH6647289.1"/>
    <property type="molecule type" value="Genomic_DNA"/>
</dbReference>
<dbReference type="SMART" id="SM00320">
    <property type="entry name" value="WD40"/>
    <property type="match status" value="4"/>
</dbReference>
<organism evidence="4 5">
    <name type="scientific">Truncatella angustata</name>
    <dbReference type="NCBI Taxonomy" id="152316"/>
    <lineage>
        <taxon>Eukaryota</taxon>
        <taxon>Fungi</taxon>
        <taxon>Dikarya</taxon>
        <taxon>Ascomycota</taxon>
        <taxon>Pezizomycotina</taxon>
        <taxon>Sordariomycetes</taxon>
        <taxon>Xylariomycetidae</taxon>
        <taxon>Amphisphaeriales</taxon>
        <taxon>Sporocadaceae</taxon>
        <taxon>Truncatella</taxon>
    </lineage>
</organism>
<accession>A0A9P8RJN2</accession>
<comment type="caution">
    <text evidence="4">The sequence shown here is derived from an EMBL/GenBank/DDBJ whole genome shotgun (WGS) entry which is preliminary data.</text>
</comment>
<evidence type="ECO:0000313" key="4">
    <source>
        <dbReference type="EMBL" id="KAH6647289.1"/>
    </source>
</evidence>
<feature type="repeat" description="WD" evidence="3">
    <location>
        <begin position="106"/>
        <end position="151"/>
    </location>
</feature>
<dbReference type="InterPro" id="IPR015943">
    <property type="entry name" value="WD40/YVTN_repeat-like_dom_sf"/>
</dbReference>
<dbReference type="PROSITE" id="PS50294">
    <property type="entry name" value="WD_REPEATS_REGION"/>
    <property type="match status" value="1"/>
</dbReference>
<dbReference type="InterPro" id="IPR020472">
    <property type="entry name" value="WD40_PAC1"/>
</dbReference>
<dbReference type="InterPro" id="IPR036322">
    <property type="entry name" value="WD40_repeat_dom_sf"/>
</dbReference>
<dbReference type="PROSITE" id="PS50082">
    <property type="entry name" value="WD_REPEATS_2"/>
    <property type="match status" value="2"/>
</dbReference>
<keyword evidence="1 3" id="KW-0853">WD repeat</keyword>
<evidence type="ECO:0000313" key="5">
    <source>
        <dbReference type="Proteomes" id="UP000758603"/>
    </source>
</evidence>
<evidence type="ECO:0000256" key="2">
    <source>
        <dbReference type="ARBA" id="ARBA00022737"/>
    </source>
</evidence>
<gene>
    <name evidence="4" type="ORF">BKA67DRAFT_630759</name>
</gene>
<dbReference type="AlphaFoldDB" id="A0A9P8RJN2"/>
<dbReference type="SUPFAM" id="SSF50978">
    <property type="entry name" value="WD40 repeat-like"/>
    <property type="match status" value="1"/>
</dbReference>
<dbReference type="OrthoDB" id="256303at2759"/>
<dbReference type="Proteomes" id="UP000758603">
    <property type="component" value="Unassembled WGS sequence"/>
</dbReference>
<dbReference type="PANTHER" id="PTHR10971">
    <property type="entry name" value="MRNA EXPORT FACTOR AND BUB3"/>
    <property type="match status" value="1"/>
</dbReference>
<sequence>MAFSSLVGPTTTALASDVILPADAEDTISSVSWSPTANHLAAASWDGKVRVYDVASNGLTNGVAMLNAEGPLFSCDWAKDGKMVLAGGADRKAHLLDCQYGQQLTVGTHNAPIRSVRFVDVPNSAGPIIATGSWDKTIKFWDIRQQNPVITLTCLERVYAMDSKAQLLVAGTAGCKIHLVDLANPTAFARTLESPLKHQTKAVAAFPDGRGWATVSIEGRCGINTTAERDTHNINFTFRCHRGSQDAKKVTQVYAVNDVQFHPVYDTSFSTVGSDGMFHFWDRVAHARLKAYPDVGGSITTSSFNRDGTMFAYAVGYDWSQGCASNTPNYPNKLMLHAVTEEDVKPKSVKR</sequence>